<accession>A0A932ENS6</accession>
<dbReference type="CDD" id="cd00063">
    <property type="entry name" value="FN3"/>
    <property type="match status" value="1"/>
</dbReference>
<dbReference type="InterPro" id="IPR036116">
    <property type="entry name" value="FN3_sf"/>
</dbReference>
<keyword evidence="1" id="KW-0732">Signal</keyword>
<protein>
    <submittedName>
        <fullName evidence="3">Fibronectin type III domain-containing protein</fullName>
    </submittedName>
</protein>
<dbReference type="EMBL" id="JACPNR010000006">
    <property type="protein sequence ID" value="MBI2678030.1"/>
    <property type="molecule type" value="Genomic_DNA"/>
</dbReference>
<dbReference type="Proteomes" id="UP000779809">
    <property type="component" value="Unassembled WGS sequence"/>
</dbReference>
<dbReference type="InterPro" id="IPR003961">
    <property type="entry name" value="FN3_dom"/>
</dbReference>
<comment type="caution">
    <text evidence="3">The sequence shown here is derived from an EMBL/GenBank/DDBJ whole genome shotgun (WGS) entry which is preliminary data.</text>
</comment>
<proteinExistence type="predicted"/>
<organism evidence="3 4">
    <name type="scientific">Candidatus Korobacter versatilis</name>
    <dbReference type="NCBI Taxonomy" id="658062"/>
    <lineage>
        <taxon>Bacteria</taxon>
        <taxon>Pseudomonadati</taxon>
        <taxon>Acidobacteriota</taxon>
        <taxon>Terriglobia</taxon>
        <taxon>Terriglobales</taxon>
        <taxon>Candidatus Korobacteraceae</taxon>
        <taxon>Candidatus Korobacter</taxon>
    </lineage>
</organism>
<feature type="domain" description="Fibronectin type-III" evidence="2">
    <location>
        <begin position="269"/>
        <end position="363"/>
    </location>
</feature>
<sequence length="363" mass="38824">MRIPRLALLLLGPAALLLAGCGTPGAPLPPTLDLPQPPSDLKATRKGNKVTLTWSAPTKTTDGALVKPGHMGATRVCRASQPVMDRCAETVNEVMPGFWQPGKPASYIVTLPPGQRRGFATYAVEMLNARGRSGGLSNQVEVPLAPTFAAPLLNARVTADGPELSWRPVVGCVAGGETSCTFRVRRLLQGAPPERESVVADIADRPGPAADRTDTVLKVTDGLAEWEKTYIYRVTPITHVQQGNQAIEVEGEDSAPVEVFAHDTFPPAVPSGVQAVYSGLAQQKFIDLTWAPVTDADLAGYNVYRREEGAAPVKITSELVKTPAFRDANIQPGHTYSYRVSATDLRGNESAQSQETSEQVPQQ</sequence>
<dbReference type="AlphaFoldDB" id="A0A932ENS6"/>
<gene>
    <name evidence="3" type="ORF">HYX28_04565</name>
</gene>
<dbReference type="InterPro" id="IPR013783">
    <property type="entry name" value="Ig-like_fold"/>
</dbReference>
<evidence type="ECO:0000256" key="1">
    <source>
        <dbReference type="SAM" id="SignalP"/>
    </source>
</evidence>
<feature type="signal peptide" evidence="1">
    <location>
        <begin position="1"/>
        <end position="19"/>
    </location>
</feature>
<evidence type="ECO:0000313" key="4">
    <source>
        <dbReference type="Proteomes" id="UP000779809"/>
    </source>
</evidence>
<dbReference type="PROSITE" id="PS51257">
    <property type="entry name" value="PROKAR_LIPOPROTEIN"/>
    <property type="match status" value="1"/>
</dbReference>
<feature type="chain" id="PRO_5037848558" evidence="1">
    <location>
        <begin position="20"/>
        <end position="363"/>
    </location>
</feature>
<dbReference type="Gene3D" id="2.60.40.10">
    <property type="entry name" value="Immunoglobulins"/>
    <property type="match status" value="1"/>
</dbReference>
<evidence type="ECO:0000259" key="2">
    <source>
        <dbReference type="PROSITE" id="PS50853"/>
    </source>
</evidence>
<dbReference type="SUPFAM" id="SSF49265">
    <property type="entry name" value="Fibronectin type III"/>
    <property type="match status" value="1"/>
</dbReference>
<name>A0A932ENS6_9BACT</name>
<dbReference type="PROSITE" id="PS50853">
    <property type="entry name" value="FN3"/>
    <property type="match status" value="1"/>
</dbReference>
<reference evidence="3" key="1">
    <citation type="submission" date="2020-07" db="EMBL/GenBank/DDBJ databases">
        <title>Huge and variable diversity of episymbiotic CPR bacteria and DPANN archaea in groundwater ecosystems.</title>
        <authorList>
            <person name="He C.Y."/>
            <person name="Keren R."/>
            <person name="Whittaker M."/>
            <person name="Farag I.F."/>
            <person name="Doudna J."/>
            <person name="Cate J.H.D."/>
            <person name="Banfield J.F."/>
        </authorList>
    </citation>
    <scope>NUCLEOTIDE SEQUENCE</scope>
    <source>
        <strain evidence="3">NC_groundwater_580_Pr5_B-0.1um_64_19</strain>
    </source>
</reference>
<evidence type="ECO:0000313" key="3">
    <source>
        <dbReference type="EMBL" id="MBI2678030.1"/>
    </source>
</evidence>
<dbReference type="SMART" id="SM00060">
    <property type="entry name" value="FN3"/>
    <property type="match status" value="2"/>
</dbReference>